<organism evidence="2 3">
    <name type="scientific">Ureibacillus manganicus DSM 26584</name>
    <dbReference type="NCBI Taxonomy" id="1384049"/>
    <lineage>
        <taxon>Bacteria</taxon>
        <taxon>Bacillati</taxon>
        <taxon>Bacillota</taxon>
        <taxon>Bacilli</taxon>
        <taxon>Bacillales</taxon>
        <taxon>Caryophanaceae</taxon>
        <taxon>Ureibacillus</taxon>
    </lineage>
</organism>
<dbReference type="RefSeq" id="WP_036185891.1">
    <property type="nucleotide sequence ID" value="NZ_AVDA01000010.1"/>
</dbReference>
<comment type="caution">
    <text evidence="2">The sequence shown here is derived from an EMBL/GenBank/DDBJ whole genome shotgun (WGS) entry which is preliminary data.</text>
</comment>
<evidence type="ECO:0000313" key="2">
    <source>
        <dbReference type="EMBL" id="KGR78683.1"/>
    </source>
</evidence>
<dbReference type="EMBL" id="JPVN01000010">
    <property type="protein sequence ID" value="KGR78683.1"/>
    <property type="molecule type" value="Genomic_DNA"/>
</dbReference>
<evidence type="ECO:0000313" key="3">
    <source>
        <dbReference type="Proteomes" id="UP000030416"/>
    </source>
</evidence>
<protein>
    <recommendedName>
        <fullName evidence="4">Lipoprotein</fullName>
    </recommendedName>
</protein>
<feature type="chain" id="PRO_5038498752" description="Lipoprotein" evidence="1">
    <location>
        <begin position="21"/>
        <end position="182"/>
    </location>
</feature>
<feature type="signal peptide" evidence="1">
    <location>
        <begin position="1"/>
        <end position="20"/>
    </location>
</feature>
<dbReference type="AlphaFoldDB" id="A0A0A3I7H6"/>
<evidence type="ECO:0000256" key="1">
    <source>
        <dbReference type="SAM" id="SignalP"/>
    </source>
</evidence>
<dbReference type="OrthoDB" id="650514at2"/>
<evidence type="ECO:0008006" key="4">
    <source>
        <dbReference type="Google" id="ProtNLM"/>
    </source>
</evidence>
<gene>
    <name evidence="2" type="ORF">CD29_09910</name>
</gene>
<dbReference type="STRING" id="1384049.CD29_09910"/>
<sequence length="182" mass="19671">MKIIKYGVLIMLALGLSACSFNTEDSPIKDITDAVSETVTTTTGILDGAGEVFTYVQNTQSTFGEIMNLSGQWTEAFNAVTNGEMTNAELTSIVTNEILPANEDLMTQIKNFTPPNEATTIINDLLVNAVTTQQEALLNAINGIQNGDVSVLNSANQMISEIKGFEGQFTNMIQNIITEYGF</sequence>
<reference evidence="2 3" key="1">
    <citation type="submission" date="2014-02" db="EMBL/GenBank/DDBJ databases">
        <title>Draft genome sequence of Lysinibacillus manganicus DSM 26584T.</title>
        <authorList>
            <person name="Zhang F."/>
            <person name="Wang G."/>
            <person name="Zhang L."/>
        </authorList>
    </citation>
    <scope>NUCLEOTIDE SEQUENCE [LARGE SCALE GENOMIC DNA]</scope>
    <source>
        <strain evidence="2 3">DSM 26584</strain>
    </source>
</reference>
<name>A0A0A3I7H6_9BACL</name>
<accession>A0A0A3I7H6</accession>
<keyword evidence="3" id="KW-1185">Reference proteome</keyword>
<proteinExistence type="predicted"/>
<dbReference type="PROSITE" id="PS51257">
    <property type="entry name" value="PROKAR_LIPOPROTEIN"/>
    <property type="match status" value="1"/>
</dbReference>
<keyword evidence="1" id="KW-0732">Signal</keyword>
<dbReference type="Proteomes" id="UP000030416">
    <property type="component" value="Unassembled WGS sequence"/>
</dbReference>